<name>A0A0F8W1B3_9ZZZZ</name>
<dbReference type="Gene3D" id="3.30.420.280">
    <property type="match status" value="1"/>
</dbReference>
<evidence type="ECO:0000313" key="1">
    <source>
        <dbReference type="EMBL" id="KKK50492.1"/>
    </source>
</evidence>
<gene>
    <name evidence="1" type="ORF">LCGC14_3124480</name>
</gene>
<organism evidence="1">
    <name type="scientific">marine sediment metagenome</name>
    <dbReference type="NCBI Taxonomy" id="412755"/>
    <lineage>
        <taxon>unclassified sequences</taxon>
        <taxon>metagenomes</taxon>
        <taxon>ecological metagenomes</taxon>
    </lineage>
</organism>
<reference evidence="1" key="1">
    <citation type="journal article" date="2015" name="Nature">
        <title>Complex archaea that bridge the gap between prokaryotes and eukaryotes.</title>
        <authorList>
            <person name="Spang A."/>
            <person name="Saw J.H."/>
            <person name="Jorgensen S.L."/>
            <person name="Zaremba-Niedzwiedzka K."/>
            <person name="Martijn J."/>
            <person name="Lind A.E."/>
            <person name="van Eijk R."/>
            <person name="Schleper C."/>
            <person name="Guy L."/>
            <person name="Ettema T.J."/>
        </authorList>
    </citation>
    <scope>NUCLEOTIDE SEQUENCE</scope>
</reference>
<dbReference type="EMBL" id="LAZR01067997">
    <property type="protein sequence ID" value="KKK50492.1"/>
    <property type="molecule type" value="Genomic_DNA"/>
</dbReference>
<protein>
    <submittedName>
        <fullName evidence="1">Uncharacterized protein</fullName>
    </submittedName>
</protein>
<accession>A0A0F8W1B3</accession>
<dbReference type="AlphaFoldDB" id="A0A0F8W1B3"/>
<sequence>MGALNLDEFSDEELLAQLSKVSDENLLFSWFDPDYPYWWQKAFFDAGAWAKQRLLIAANGTGKSVTVCAELAMHVSGRYPPWWKGVRFDYGGWECWIGSIDNDMQKRGPQRALLGRDLEQLGTGLIPKDVIAKDPELRQAGVKSVVDTMVINHASGTPVTMKWLTFEQGWRKWQSGDPKIVLWDEEPREGEAGQDEILSEVLTRLVRNDGIFIAGYTPLLGETQLTKHFMHSTNEKVWHIGATWDDAPHMDPEAKRLIESQYPEHQKDARTKGIPMLGQGRIFRSSESSILVDPYEIPDHWARICGIDFGLAHPAAAAWLAWNRD</sequence>
<proteinExistence type="predicted"/>
<comment type="caution">
    <text evidence="1">The sequence shown here is derived from an EMBL/GenBank/DDBJ whole genome shotgun (WGS) entry which is preliminary data.</text>
</comment>
<feature type="non-terminal residue" evidence="1">
    <location>
        <position position="325"/>
    </location>
</feature>